<dbReference type="InterPro" id="IPR036291">
    <property type="entry name" value="NAD(P)-bd_dom_sf"/>
</dbReference>
<dbReference type="EMBL" id="KN714792">
    <property type="protein sequence ID" value="KUI61924.1"/>
    <property type="molecule type" value="Genomic_DNA"/>
</dbReference>
<name>A0A194VDF8_CYTMA</name>
<dbReference type="STRING" id="694573.A0A194VDF8"/>
<dbReference type="GO" id="GO:0048038">
    <property type="term" value="F:quinone binding"/>
    <property type="evidence" value="ECO:0007669"/>
    <property type="project" value="TreeGrafter"/>
</dbReference>
<dbReference type="OrthoDB" id="5840532at2759"/>
<reference evidence="5" key="1">
    <citation type="submission" date="2014-12" db="EMBL/GenBank/DDBJ databases">
        <title>Genome Sequence of Valsa Canker Pathogens Uncovers a Specific Adaption of Colonization on Woody Bark.</title>
        <authorList>
            <person name="Yin Z."/>
            <person name="Liu H."/>
            <person name="Gao X."/>
            <person name="Li Z."/>
            <person name="Song N."/>
            <person name="Ke X."/>
            <person name="Dai Q."/>
            <person name="Wu Y."/>
            <person name="Sun Y."/>
            <person name="Xu J.-R."/>
            <person name="Kang Z.K."/>
            <person name="Wang L."/>
            <person name="Huang L."/>
        </authorList>
    </citation>
    <scope>NUCLEOTIDE SEQUENCE [LARGE SCALE GENOMIC DNA]</scope>
    <source>
        <strain evidence="5">SXYL134</strain>
    </source>
</reference>
<dbReference type="PRINTS" id="PR00080">
    <property type="entry name" value="SDRFAMILY"/>
</dbReference>
<dbReference type="SUPFAM" id="SSF51735">
    <property type="entry name" value="NAD(P)-binding Rossmann-fold domains"/>
    <property type="match status" value="1"/>
</dbReference>
<dbReference type="FunFam" id="3.40.50.720:FF:000084">
    <property type="entry name" value="Short-chain dehydrogenase reductase"/>
    <property type="match status" value="1"/>
</dbReference>
<dbReference type="PRINTS" id="PR00081">
    <property type="entry name" value="GDHRDH"/>
</dbReference>
<keyword evidence="5" id="KW-1185">Reference proteome</keyword>
<dbReference type="Gene3D" id="3.40.50.720">
    <property type="entry name" value="NAD(P)-binding Rossmann-like Domain"/>
    <property type="match status" value="1"/>
</dbReference>
<dbReference type="PANTHER" id="PTHR42760">
    <property type="entry name" value="SHORT-CHAIN DEHYDROGENASES/REDUCTASES FAMILY MEMBER"/>
    <property type="match status" value="1"/>
</dbReference>
<dbReference type="InterPro" id="IPR002347">
    <property type="entry name" value="SDR_fam"/>
</dbReference>
<evidence type="ECO:0000256" key="3">
    <source>
        <dbReference type="ARBA" id="ARBA00023002"/>
    </source>
</evidence>
<evidence type="ECO:0000313" key="4">
    <source>
        <dbReference type="EMBL" id="KUI61924.1"/>
    </source>
</evidence>
<keyword evidence="3" id="KW-0560">Oxidoreductase</keyword>
<organism evidence="4 5">
    <name type="scientific">Cytospora mali</name>
    <name type="common">Apple Valsa canker fungus</name>
    <name type="synonym">Valsa mali</name>
    <dbReference type="NCBI Taxonomy" id="578113"/>
    <lineage>
        <taxon>Eukaryota</taxon>
        <taxon>Fungi</taxon>
        <taxon>Dikarya</taxon>
        <taxon>Ascomycota</taxon>
        <taxon>Pezizomycotina</taxon>
        <taxon>Sordariomycetes</taxon>
        <taxon>Sordariomycetidae</taxon>
        <taxon>Diaporthales</taxon>
        <taxon>Cytosporaceae</taxon>
        <taxon>Cytospora</taxon>
    </lineage>
</organism>
<dbReference type="Pfam" id="PF13561">
    <property type="entry name" value="adh_short_C2"/>
    <property type="match status" value="1"/>
</dbReference>
<dbReference type="Proteomes" id="UP000078576">
    <property type="component" value="Unassembled WGS sequence"/>
</dbReference>
<gene>
    <name evidence="4" type="ORF">VP1G_09079</name>
</gene>
<dbReference type="PANTHER" id="PTHR42760:SF133">
    <property type="entry name" value="3-OXOACYL-[ACYL-CARRIER-PROTEIN] REDUCTASE"/>
    <property type="match status" value="1"/>
</dbReference>
<dbReference type="GO" id="GO:0006633">
    <property type="term" value="P:fatty acid biosynthetic process"/>
    <property type="evidence" value="ECO:0007669"/>
    <property type="project" value="TreeGrafter"/>
</dbReference>
<protein>
    <submittedName>
        <fullName evidence="4">3-oxoacyl-[acyl-carrier-protein] reductase FabG</fullName>
    </submittedName>
</protein>
<dbReference type="GO" id="GO:0016616">
    <property type="term" value="F:oxidoreductase activity, acting on the CH-OH group of donors, NAD or NADP as acceptor"/>
    <property type="evidence" value="ECO:0007669"/>
    <property type="project" value="TreeGrafter"/>
</dbReference>
<evidence type="ECO:0000256" key="2">
    <source>
        <dbReference type="ARBA" id="ARBA00022857"/>
    </source>
</evidence>
<evidence type="ECO:0000313" key="5">
    <source>
        <dbReference type="Proteomes" id="UP000078576"/>
    </source>
</evidence>
<comment type="similarity">
    <text evidence="1">Belongs to the short-chain dehydrogenases/reductases (SDR) family.</text>
</comment>
<accession>A0A194VDF8</accession>
<keyword evidence="2" id="KW-0521">NADP</keyword>
<dbReference type="CDD" id="cd05233">
    <property type="entry name" value="SDR_c"/>
    <property type="match status" value="1"/>
</dbReference>
<evidence type="ECO:0000256" key="1">
    <source>
        <dbReference type="ARBA" id="ARBA00006484"/>
    </source>
</evidence>
<proteinExistence type="inferred from homology"/>
<sequence length="277" mass="29482">MVGLYGLRGVALITGAASGIGLDCAKSFADEGCIGIIFADLDRQKAEEAAKEGAFFCADSDCQTLALQVDVSDPASVEAMVAKTVEVFGRIDYCVHSAGVGARQPYSVLDMPVAELDRFHDINERGTFNVIQCVSRQLMKQEPLVELARKGEKLSRGSIVTLASCHSFAAAQNLAQYITSKHAVMGLTRAASLDLAKYGIRVNAVCPGWVDTPMVTGAVEANPEIGRYIERLVPFGRRATLEEISDVILFLSSPRASFVTGAGWVVDGGLTVGFPSS</sequence>
<dbReference type="AlphaFoldDB" id="A0A194VDF8"/>